<protein>
    <submittedName>
        <fullName evidence="2">Uncharacterized protein</fullName>
    </submittedName>
</protein>
<organism evidence="2">
    <name type="scientific">Noccaea caerulescens</name>
    <name type="common">Alpine penny-cress</name>
    <name type="synonym">Thlaspi caerulescens</name>
    <dbReference type="NCBI Taxonomy" id="107243"/>
    <lineage>
        <taxon>Eukaryota</taxon>
        <taxon>Viridiplantae</taxon>
        <taxon>Streptophyta</taxon>
        <taxon>Embryophyta</taxon>
        <taxon>Tracheophyta</taxon>
        <taxon>Spermatophyta</taxon>
        <taxon>Magnoliopsida</taxon>
        <taxon>eudicotyledons</taxon>
        <taxon>Gunneridae</taxon>
        <taxon>Pentapetalae</taxon>
        <taxon>rosids</taxon>
        <taxon>malvids</taxon>
        <taxon>Brassicales</taxon>
        <taxon>Brassicaceae</taxon>
        <taxon>Coluteocarpeae</taxon>
        <taxon>Noccaea</taxon>
    </lineage>
</organism>
<gene>
    <name evidence="2" type="ORF">LE_TR6542_c1_g1_i1_g.23841</name>
</gene>
<dbReference type="EMBL" id="GEVL01003123">
    <property type="protein sequence ID" value="JAU74218.1"/>
    <property type="molecule type" value="Transcribed_RNA"/>
</dbReference>
<dbReference type="AlphaFoldDB" id="A0A1J3I1I1"/>
<name>A0A1J3I1I1_NOCCA</name>
<feature type="compositionally biased region" description="Polar residues" evidence="1">
    <location>
        <begin position="90"/>
        <end position="101"/>
    </location>
</feature>
<evidence type="ECO:0000313" key="2">
    <source>
        <dbReference type="EMBL" id="JAU74218.1"/>
    </source>
</evidence>
<feature type="compositionally biased region" description="Basic and acidic residues" evidence="1">
    <location>
        <begin position="118"/>
        <end position="136"/>
    </location>
</feature>
<feature type="compositionally biased region" description="Polar residues" evidence="1">
    <location>
        <begin position="137"/>
        <end position="146"/>
    </location>
</feature>
<evidence type="ECO:0000256" key="1">
    <source>
        <dbReference type="SAM" id="MobiDB-lite"/>
    </source>
</evidence>
<feature type="region of interest" description="Disordered" evidence="1">
    <location>
        <begin position="79"/>
        <end position="152"/>
    </location>
</feature>
<reference evidence="2" key="1">
    <citation type="submission" date="2016-07" db="EMBL/GenBank/DDBJ databases">
        <title>De novo transcriptome assembly of four accessions of the metal hyperaccumulator plant Noccaea caerulescens.</title>
        <authorList>
            <person name="Blande D."/>
            <person name="Halimaa P."/>
            <person name="Tervahauta A.I."/>
            <person name="Aarts M.G."/>
            <person name="Karenlampi S.O."/>
        </authorList>
    </citation>
    <scope>NUCLEOTIDE SEQUENCE</scope>
</reference>
<feature type="region of interest" description="Disordered" evidence="1">
    <location>
        <begin position="1"/>
        <end position="42"/>
    </location>
</feature>
<proteinExistence type="predicted"/>
<accession>A0A1J3I1I1</accession>
<sequence>MMEMEEANNLHGQPRPLFLNAETDEAGLSGDESDNSGETGFSNFTCIHDLNEPAKIEKHSDIELNQFLSPAQTRCVRAENENGIDLNMSPFPSEQVTTSLKTIEPEQPRESISASLQGKHEPQTRNPKESKTETRHCGNSFSQQSPKRLKEW</sequence>